<dbReference type="InterPro" id="IPR025250">
    <property type="entry name" value="DUF4199"/>
</dbReference>
<keyword evidence="3" id="KW-1185">Reference proteome</keyword>
<keyword evidence="1" id="KW-1133">Transmembrane helix</keyword>
<reference evidence="2 3" key="2">
    <citation type="journal article" date="2016" name="Genome Announc.">
        <title>Complete Genome Sequence of Algoriphagus sp. Strain M8-2, Isolated from a Brackish Lake.</title>
        <authorList>
            <person name="Muraguchi Y."/>
            <person name="Kushimoto K."/>
            <person name="Ohtsubo Y."/>
            <person name="Suzuki T."/>
            <person name="Dohra H."/>
            <person name="Kimbara K."/>
            <person name="Shintani M."/>
        </authorList>
    </citation>
    <scope>NUCLEOTIDE SEQUENCE [LARGE SCALE GENOMIC DNA]</scope>
    <source>
        <strain evidence="2 3">M8-2</strain>
    </source>
</reference>
<keyword evidence="1" id="KW-0472">Membrane</keyword>
<dbReference type="RefSeq" id="WP_067542450.1">
    <property type="nucleotide sequence ID" value="NZ_CP012836.1"/>
</dbReference>
<evidence type="ECO:0008006" key="4">
    <source>
        <dbReference type="Google" id="ProtNLM"/>
    </source>
</evidence>
<name>A0A142EII1_9BACT</name>
<gene>
    <name evidence="2" type="ORF">AO498_00935</name>
</gene>
<dbReference type="PATRIC" id="fig|1727163.4.peg.194"/>
<sequence length="161" mass="18059">MKSFKIEIKWGILFTLSGIIWAVLEKSLGWHDALLEKHATYTLFYAPIAIAIYVFALLDKKKNHYSGEMNYLQGLISGLVVTVVVLILTPLSQYVTHEFISPDYFTNISTLTVSQGQMTMEEAEAHFTLENYIVQSLIFAAFMGLLTSAVVALFTRGKARA</sequence>
<dbReference type="OrthoDB" id="5766000at2"/>
<dbReference type="Proteomes" id="UP000073816">
    <property type="component" value="Chromosome"/>
</dbReference>
<proteinExistence type="predicted"/>
<feature type="transmembrane region" description="Helical" evidence="1">
    <location>
        <begin position="7"/>
        <end position="24"/>
    </location>
</feature>
<evidence type="ECO:0000313" key="3">
    <source>
        <dbReference type="Proteomes" id="UP000073816"/>
    </source>
</evidence>
<feature type="transmembrane region" description="Helical" evidence="1">
    <location>
        <begin position="132"/>
        <end position="154"/>
    </location>
</feature>
<dbReference type="STRING" id="1727163.AO498_00935"/>
<keyword evidence="1" id="KW-0812">Transmembrane</keyword>
<feature type="transmembrane region" description="Helical" evidence="1">
    <location>
        <begin position="39"/>
        <end position="58"/>
    </location>
</feature>
<dbReference type="AlphaFoldDB" id="A0A142EII1"/>
<evidence type="ECO:0000256" key="1">
    <source>
        <dbReference type="SAM" id="Phobius"/>
    </source>
</evidence>
<dbReference type="Pfam" id="PF13858">
    <property type="entry name" value="DUF4199"/>
    <property type="match status" value="1"/>
</dbReference>
<dbReference type="EMBL" id="CP012836">
    <property type="protein sequence ID" value="AMQ54936.1"/>
    <property type="molecule type" value="Genomic_DNA"/>
</dbReference>
<evidence type="ECO:0000313" key="2">
    <source>
        <dbReference type="EMBL" id="AMQ54936.1"/>
    </source>
</evidence>
<organism evidence="2 3">
    <name type="scientific">Algoriphagus sanaruensis</name>
    <dbReference type="NCBI Taxonomy" id="1727163"/>
    <lineage>
        <taxon>Bacteria</taxon>
        <taxon>Pseudomonadati</taxon>
        <taxon>Bacteroidota</taxon>
        <taxon>Cytophagia</taxon>
        <taxon>Cytophagales</taxon>
        <taxon>Cyclobacteriaceae</taxon>
        <taxon>Algoriphagus</taxon>
    </lineage>
</organism>
<accession>A0A142EII1</accession>
<feature type="transmembrane region" description="Helical" evidence="1">
    <location>
        <begin position="70"/>
        <end position="91"/>
    </location>
</feature>
<protein>
    <recommendedName>
        <fullName evidence="4">DUF4199 domain-containing protein</fullName>
    </recommendedName>
</protein>
<reference evidence="3" key="1">
    <citation type="submission" date="2015-09" db="EMBL/GenBank/DDBJ databases">
        <title>Complete sequence of Algoriphagus sp. M8-2.</title>
        <authorList>
            <person name="Shintani M."/>
        </authorList>
    </citation>
    <scope>NUCLEOTIDE SEQUENCE [LARGE SCALE GENOMIC DNA]</scope>
    <source>
        <strain evidence="3">M8-2</strain>
    </source>
</reference>
<dbReference type="KEGG" id="alm:AO498_00935"/>